<evidence type="ECO:0000313" key="1">
    <source>
        <dbReference type="EMBL" id="GLS02953.1"/>
    </source>
</evidence>
<dbReference type="Proteomes" id="UP001156836">
    <property type="component" value="Unassembled WGS sequence"/>
</dbReference>
<protein>
    <recommendedName>
        <fullName evidence="3">Type VI secretion system (T6SS), amidase effector protein 4</fullName>
    </recommendedName>
</protein>
<reference evidence="2" key="1">
    <citation type="journal article" date="2019" name="Int. J. Syst. Evol. Microbiol.">
        <title>The Global Catalogue of Microorganisms (GCM) 10K type strain sequencing project: providing services to taxonomists for standard genome sequencing and annotation.</title>
        <authorList>
            <consortium name="The Broad Institute Genomics Platform"/>
            <consortium name="The Broad Institute Genome Sequencing Center for Infectious Disease"/>
            <person name="Wu L."/>
            <person name="Ma J."/>
        </authorList>
    </citation>
    <scope>NUCLEOTIDE SEQUENCE [LARGE SCALE GENOMIC DNA]</scope>
    <source>
        <strain evidence="2">NBRC 104970</strain>
    </source>
</reference>
<sequence length="161" mass="17115">MLSAYQNMAENKSTGELFADLFGPNYDQAIFFNSCATRVSIALLNSGVKSVGSAFNIQQGPLKGKGITTSAVGMKNFLKTIWGSPEVPDFKTDATTTLADLQASIGSRTGVFSFVSSDPRAFGATGHITIWNGTDVVRGAKYDNQAYANGNPGTACLWELK</sequence>
<accession>A0ABQ6BLX4</accession>
<dbReference type="EMBL" id="BSOZ01000001">
    <property type="protein sequence ID" value="GLS02953.1"/>
    <property type="molecule type" value="Genomic_DNA"/>
</dbReference>
<keyword evidence="2" id="KW-1185">Reference proteome</keyword>
<evidence type="ECO:0008006" key="3">
    <source>
        <dbReference type="Google" id="ProtNLM"/>
    </source>
</evidence>
<organism evidence="1 2">
    <name type="scientific">Chitiniphilus shinanonensis</name>
    <dbReference type="NCBI Taxonomy" id="553088"/>
    <lineage>
        <taxon>Bacteria</taxon>
        <taxon>Pseudomonadati</taxon>
        <taxon>Pseudomonadota</taxon>
        <taxon>Betaproteobacteria</taxon>
        <taxon>Neisseriales</taxon>
        <taxon>Chitinibacteraceae</taxon>
        <taxon>Chitiniphilus</taxon>
    </lineage>
</organism>
<proteinExistence type="predicted"/>
<dbReference type="InterPro" id="IPR025562">
    <property type="entry name" value="Tae4"/>
</dbReference>
<dbReference type="Pfam" id="PF14113">
    <property type="entry name" value="Tae4"/>
    <property type="match status" value="1"/>
</dbReference>
<name>A0ABQ6BLX4_9NEIS</name>
<gene>
    <name evidence="1" type="ORF">GCM10007860_00960</name>
</gene>
<evidence type="ECO:0000313" key="2">
    <source>
        <dbReference type="Proteomes" id="UP001156836"/>
    </source>
</evidence>
<comment type="caution">
    <text evidence="1">The sequence shown here is derived from an EMBL/GenBank/DDBJ whole genome shotgun (WGS) entry which is preliminary data.</text>
</comment>
<dbReference type="Gene3D" id="3.90.1720.70">
    <property type="match status" value="1"/>
</dbReference>